<evidence type="ECO:0000313" key="4">
    <source>
        <dbReference type="Proteomes" id="UP000321405"/>
    </source>
</evidence>
<dbReference type="RefSeq" id="WP_186807682.1">
    <property type="nucleotide sequence ID" value="NZ_BJVC01000002.1"/>
</dbReference>
<reference evidence="3 4" key="1">
    <citation type="submission" date="2019-07" db="EMBL/GenBank/DDBJ databases">
        <title>Whole genome shotgun sequence of Swaminathania salitolerans NBRC 104436.</title>
        <authorList>
            <person name="Hosoyama A."/>
            <person name="Uohara A."/>
            <person name="Ohji S."/>
            <person name="Ichikawa N."/>
        </authorList>
    </citation>
    <scope>NUCLEOTIDE SEQUENCE [LARGE SCALE GENOMIC DNA]</scope>
    <source>
        <strain evidence="3 4">NBRC 104436</strain>
    </source>
</reference>
<name>A0A511BNE5_9PROT</name>
<protein>
    <submittedName>
        <fullName evidence="3">Uncharacterized protein</fullName>
    </submittedName>
</protein>
<organism evidence="3 4">
    <name type="scientific">Swaminathania salitolerans</name>
    <dbReference type="NCBI Taxonomy" id="182838"/>
    <lineage>
        <taxon>Bacteria</taxon>
        <taxon>Pseudomonadati</taxon>
        <taxon>Pseudomonadota</taxon>
        <taxon>Alphaproteobacteria</taxon>
        <taxon>Acetobacterales</taxon>
        <taxon>Acetobacteraceae</taxon>
        <taxon>Swaminathania</taxon>
    </lineage>
</organism>
<keyword evidence="2" id="KW-0812">Transmembrane</keyword>
<proteinExistence type="predicted"/>
<evidence type="ECO:0000256" key="2">
    <source>
        <dbReference type="SAM" id="Phobius"/>
    </source>
</evidence>
<evidence type="ECO:0000256" key="1">
    <source>
        <dbReference type="SAM" id="Coils"/>
    </source>
</evidence>
<keyword evidence="4" id="KW-1185">Reference proteome</keyword>
<feature type="coiled-coil region" evidence="1">
    <location>
        <begin position="30"/>
        <end position="85"/>
    </location>
</feature>
<comment type="caution">
    <text evidence="3">The sequence shown here is derived from an EMBL/GenBank/DDBJ whole genome shotgun (WGS) entry which is preliminary data.</text>
</comment>
<dbReference type="Proteomes" id="UP000321405">
    <property type="component" value="Unassembled WGS sequence"/>
</dbReference>
<sequence>MPENLTPQPWWVAAVGALLFTVRWLIGFGASSAKATIESQKQDLARLNARVDKLEEREKEYLALIEELRAQNGLLRDALRRQEAVAPE</sequence>
<evidence type="ECO:0000313" key="3">
    <source>
        <dbReference type="EMBL" id="GEL01860.1"/>
    </source>
</evidence>
<gene>
    <name evidence="3" type="ORF">SSA02_10230</name>
</gene>
<dbReference type="EMBL" id="BJVC01000002">
    <property type="protein sequence ID" value="GEL01860.1"/>
    <property type="molecule type" value="Genomic_DNA"/>
</dbReference>
<feature type="transmembrane region" description="Helical" evidence="2">
    <location>
        <begin position="12"/>
        <end position="31"/>
    </location>
</feature>
<keyword evidence="1" id="KW-0175">Coiled coil</keyword>
<dbReference type="AlphaFoldDB" id="A0A511BNE5"/>
<keyword evidence="2" id="KW-0472">Membrane</keyword>
<accession>A0A511BNE5</accession>
<keyword evidence="2" id="KW-1133">Transmembrane helix</keyword>